<dbReference type="PANTHER" id="PTHR24421:SF62">
    <property type="entry name" value="SENSORY TRANSDUCTION HISTIDINE KINASE"/>
    <property type="match status" value="1"/>
</dbReference>
<reference evidence="18 19" key="1">
    <citation type="submission" date="2023-07" db="EMBL/GenBank/DDBJ databases">
        <title>Sequencing the genomes of 1000 actinobacteria strains.</title>
        <authorList>
            <person name="Klenk H.-P."/>
        </authorList>
    </citation>
    <scope>NUCLEOTIDE SEQUENCE [LARGE SCALE GENOMIC DNA]</scope>
    <source>
        <strain evidence="18 19">DSM 14785</strain>
    </source>
</reference>
<evidence type="ECO:0000256" key="2">
    <source>
        <dbReference type="ARBA" id="ARBA00001966"/>
    </source>
</evidence>
<feature type="transmembrane region" description="Helical" evidence="16">
    <location>
        <begin position="24"/>
        <end position="42"/>
    </location>
</feature>
<gene>
    <name evidence="18" type="ORF">JO380_002572</name>
</gene>
<dbReference type="GO" id="GO:0016301">
    <property type="term" value="F:kinase activity"/>
    <property type="evidence" value="ECO:0007669"/>
    <property type="project" value="UniProtKB-KW"/>
</dbReference>
<keyword evidence="12" id="KW-0411">Iron-sulfur</keyword>
<dbReference type="EC" id="2.7.13.3" evidence="4"/>
<comment type="subcellular location">
    <subcellularLocation>
        <location evidence="3">Cytoplasm</location>
    </subcellularLocation>
</comment>
<keyword evidence="10" id="KW-0408">Iron</keyword>
<dbReference type="Pfam" id="PF02518">
    <property type="entry name" value="HATPase_c"/>
    <property type="match status" value="1"/>
</dbReference>
<evidence type="ECO:0000256" key="9">
    <source>
        <dbReference type="ARBA" id="ARBA00022777"/>
    </source>
</evidence>
<accession>A0ABU0GLG7</accession>
<evidence type="ECO:0000256" key="15">
    <source>
        <dbReference type="SAM" id="MobiDB-lite"/>
    </source>
</evidence>
<dbReference type="Proteomes" id="UP001240250">
    <property type="component" value="Unassembled WGS sequence"/>
</dbReference>
<evidence type="ECO:0000259" key="17">
    <source>
        <dbReference type="SMART" id="SM00387"/>
    </source>
</evidence>
<evidence type="ECO:0000256" key="3">
    <source>
        <dbReference type="ARBA" id="ARBA00004496"/>
    </source>
</evidence>
<dbReference type="InterPro" id="IPR050482">
    <property type="entry name" value="Sensor_HK_TwoCompSys"/>
</dbReference>
<evidence type="ECO:0000256" key="1">
    <source>
        <dbReference type="ARBA" id="ARBA00000085"/>
    </source>
</evidence>
<keyword evidence="11" id="KW-0902">Two-component regulatory system</keyword>
<keyword evidence="7" id="KW-0963">Cytoplasm</keyword>
<feature type="transmembrane region" description="Helical" evidence="16">
    <location>
        <begin position="51"/>
        <end position="71"/>
    </location>
</feature>
<keyword evidence="8" id="KW-0808">Transferase</keyword>
<dbReference type="EMBL" id="JAUSVM010000001">
    <property type="protein sequence ID" value="MDQ0426191.1"/>
    <property type="molecule type" value="Genomic_DNA"/>
</dbReference>
<dbReference type="Gene3D" id="1.20.5.1930">
    <property type="match status" value="1"/>
</dbReference>
<dbReference type="RefSeq" id="WP_070320155.1">
    <property type="nucleotide sequence ID" value="NZ_JAUSVM010000001.1"/>
</dbReference>
<evidence type="ECO:0000256" key="14">
    <source>
        <dbReference type="ARBA" id="ARBA00030800"/>
    </source>
</evidence>
<proteinExistence type="predicted"/>
<dbReference type="InterPro" id="IPR003594">
    <property type="entry name" value="HATPase_dom"/>
</dbReference>
<keyword evidence="19" id="KW-1185">Reference proteome</keyword>
<dbReference type="SUPFAM" id="SSF55874">
    <property type="entry name" value="ATPase domain of HSP90 chaperone/DNA topoisomerase II/histidine kinase"/>
    <property type="match status" value="1"/>
</dbReference>
<feature type="transmembrane region" description="Helical" evidence="16">
    <location>
        <begin position="151"/>
        <end position="169"/>
    </location>
</feature>
<dbReference type="Pfam" id="PF07730">
    <property type="entry name" value="HisKA_3"/>
    <property type="match status" value="1"/>
</dbReference>
<dbReference type="PANTHER" id="PTHR24421">
    <property type="entry name" value="NITRATE/NITRITE SENSOR PROTEIN NARX-RELATED"/>
    <property type="match status" value="1"/>
</dbReference>
<keyword evidence="6" id="KW-0004">4Fe-4S</keyword>
<dbReference type="InterPro" id="IPR004358">
    <property type="entry name" value="Sig_transdc_His_kin-like_C"/>
</dbReference>
<evidence type="ECO:0000313" key="18">
    <source>
        <dbReference type="EMBL" id="MDQ0426191.1"/>
    </source>
</evidence>
<evidence type="ECO:0000256" key="5">
    <source>
        <dbReference type="ARBA" id="ARBA00017322"/>
    </source>
</evidence>
<feature type="region of interest" description="Disordered" evidence="15">
    <location>
        <begin position="378"/>
        <end position="417"/>
    </location>
</feature>
<dbReference type="SMART" id="SM00387">
    <property type="entry name" value="HATPase_c"/>
    <property type="match status" value="1"/>
</dbReference>
<evidence type="ECO:0000256" key="16">
    <source>
        <dbReference type="SAM" id="Phobius"/>
    </source>
</evidence>
<name>A0ABU0GLG7_9CELL</name>
<comment type="cofactor">
    <cofactor evidence="2">
        <name>[4Fe-4S] cluster</name>
        <dbReference type="ChEBI" id="CHEBI:49883"/>
    </cofactor>
</comment>
<dbReference type="Gene3D" id="3.30.565.10">
    <property type="entry name" value="Histidine kinase-like ATPase, C-terminal domain"/>
    <property type="match status" value="1"/>
</dbReference>
<sequence>MSASSAPEREVVGRHDFWLRTLRLWDLGFVAMVVLSAGAIALDSMPTQRKVVAVALLVLLAVAYGVLGHVAAVRGAPRRADAYLAVLTAVSTAQVVLGGIGTVLLFLAYSQVWFFARTRRAGVLWCAALTVGVAAASVWREGADSGVAAQIAGQFGIALLFAVVLGLWITHVAEQSEERAYLLEELRATQDALAASHHAAGVVAERERLAGEIHDTLAQGFTSVVMLAQTAAAELAGGHVERVAERLGHIEDVARDNLAEARALVGAFSPPGLGDGSLADALRRLAQRFGVETGVRVVVVDDAPDGVPGREAQVVLLRAAQESLANVRRHAGASHVTLRLARAGDDVVLEVVDDGRGLTAGAAEGVGLRGMRARADAAGGGVDVAGSPGDGTRVRVRVPAGAPQDGTTDDAHPEEEP</sequence>
<organism evidence="18 19">
    <name type="scientific">Cellulomonas iranensis</name>
    <dbReference type="NCBI Taxonomy" id="76862"/>
    <lineage>
        <taxon>Bacteria</taxon>
        <taxon>Bacillati</taxon>
        <taxon>Actinomycetota</taxon>
        <taxon>Actinomycetes</taxon>
        <taxon>Micrococcales</taxon>
        <taxon>Cellulomonadaceae</taxon>
        <taxon>Cellulomonas</taxon>
    </lineage>
</organism>
<evidence type="ECO:0000256" key="4">
    <source>
        <dbReference type="ARBA" id="ARBA00012438"/>
    </source>
</evidence>
<feature type="domain" description="Histidine kinase/HSP90-like ATPase" evidence="17">
    <location>
        <begin position="311"/>
        <end position="402"/>
    </location>
</feature>
<evidence type="ECO:0000256" key="12">
    <source>
        <dbReference type="ARBA" id="ARBA00023014"/>
    </source>
</evidence>
<comment type="function">
    <text evidence="13">Member of the two-component regulatory system NreB/NreC involved in the control of dissimilatory nitrate/nitrite reduction in response to oxygen. NreB functions as a direct oxygen sensor histidine kinase which is autophosphorylated, in the absence of oxygen, probably at the conserved histidine residue, and transfers its phosphate group probably to a conserved aspartate residue of NreC. NreB/NreC activates the expression of the nitrate (narGHJI) and nitrite (nir) reductase operons, as well as the putative nitrate transporter gene narT.</text>
</comment>
<keyword evidence="16" id="KW-0812">Transmembrane</keyword>
<protein>
    <recommendedName>
        <fullName evidence="5">Oxygen sensor histidine kinase NreB</fullName>
        <ecNumber evidence="4">2.7.13.3</ecNumber>
    </recommendedName>
    <alternativeName>
        <fullName evidence="14">Nitrogen regulation protein B</fullName>
    </alternativeName>
</protein>
<dbReference type="PRINTS" id="PR00344">
    <property type="entry name" value="BCTRLSENSOR"/>
</dbReference>
<feature type="transmembrane region" description="Helical" evidence="16">
    <location>
        <begin position="121"/>
        <end position="139"/>
    </location>
</feature>
<evidence type="ECO:0000256" key="10">
    <source>
        <dbReference type="ARBA" id="ARBA00023004"/>
    </source>
</evidence>
<keyword evidence="16" id="KW-0472">Membrane</keyword>
<dbReference type="InterPro" id="IPR017205">
    <property type="entry name" value="Sig_transdc_His_kinase_ChrS"/>
</dbReference>
<dbReference type="InterPro" id="IPR036890">
    <property type="entry name" value="HATPase_C_sf"/>
</dbReference>
<comment type="catalytic activity">
    <reaction evidence="1">
        <text>ATP + protein L-histidine = ADP + protein N-phospho-L-histidine.</text>
        <dbReference type="EC" id="2.7.13.3"/>
    </reaction>
</comment>
<evidence type="ECO:0000256" key="7">
    <source>
        <dbReference type="ARBA" id="ARBA00022490"/>
    </source>
</evidence>
<keyword evidence="16" id="KW-1133">Transmembrane helix</keyword>
<keyword evidence="6" id="KW-0479">Metal-binding</keyword>
<evidence type="ECO:0000256" key="11">
    <source>
        <dbReference type="ARBA" id="ARBA00023012"/>
    </source>
</evidence>
<feature type="transmembrane region" description="Helical" evidence="16">
    <location>
        <begin position="83"/>
        <end position="109"/>
    </location>
</feature>
<dbReference type="CDD" id="cd16917">
    <property type="entry name" value="HATPase_UhpB-NarQ-NarX-like"/>
    <property type="match status" value="1"/>
</dbReference>
<comment type="caution">
    <text evidence="18">The sequence shown here is derived from an EMBL/GenBank/DDBJ whole genome shotgun (WGS) entry which is preliminary data.</text>
</comment>
<evidence type="ECO:0000256" key="6">
    <source>
        <dbReference type="ARBA" id="ARBA00022485"/>
    </source>
</evidence>
<evidence type="ECO:0000256" key="8">
    <source>
        <dbReference type="ARBA" id="ARBA00022679"/>
    </source>
</evidence>
<dbReference type="InterPro" id="IPR011712">
    <property type="entry name" value="Sig_transdc_His_kin_sub3_dim/P"/>
</dbReference>
<keyword evidence="9 18" id="KW-0418">Kinase</keyword>
<evidence type="ECO:0000256" key="13">
    <source>
        <dbReference type="ARBA" id="ARBA00024827"/>
    </source>
</evidence>
<dbReference type="PIRSF" id="PIRSF037434">
    <property type="entry name" value="STHK_ChrS"/>
    <property type="match status" value="1"/>
</dbReference>
<evidence type="ECO:0000313" key="19">
    <source>
        <dbReference type="Proteomes" id="UP001240250"/>
    </source>
</evidence>